<dbReference type="InterPro" id="IPR008930">
    <property type="entry name" value="Terpenoid_cyclase/PrenylTrfase"/>
</dbReference>
<evidence type="ECO:0000313" key="4">
    <source>
        <dbReference type="Proteomes" id="UP001598300"/>
    </source>
</evidence>
<organism evidence="3 4">
    <name type="scientific">Streptomyces bacillaris</name>
    <dbReference type="NCBI Taxonomy" id="68179"/>
    <lineage>
        <taxon>Bacteria</taxon>
        <taxon>Bacillati</taxon>
        <taxon>Actinomycetota</taxon>
        <taxon>Actinomycetes</taxon>
        <taxon>Kitasatosporales</taxon>
        <taxon>Streptomycetaceae</taxon>
        <taxon>Streptomyces</taxon>
    </lineage>
</organism>
<sequence length="568" mass="60172">MKKATARAAVAALACAVLAVSCTAPSDGTARSAPSAPDAAASGRGSADPFETLVSRQNGLFYHPFLRTHPTSAQDQSFALRTLREAGARPTVELTAAVSDEVRSDALAVSAVWGRYWLIAFRDAGARNALTGADAEAVERLYRPGGWYEDPALGDDPAQRLSATWAALEVLDAVGRPGPDKRREATARWLTSLADGDPGLEEAGAIARSLRLLGRPVPARLKALKAPPMADFGSLSPDERAQRLLDTYGYVTLAESAGIAPEVDRTAWRKALGDNAEALEYDQLYYLARVLRAGGEDGDVLRPVVRRLESSRLPDGTVGDPSSYVGTGDASLFVQLLRTLAGDGARDVRLARAVREEKETDDAPDDPVSRITRAALLRSAAGDGVPQDVRALCTDGSVVPSEVTQDDAVEWQRMVLLCAEAGAKTPAPAVTAWPVRTRQQIRDAAALVDGLTLLGTEKVPAWVDTAALRRAAINPETGTPLYEQALAALAYLRAGGKADAALLSALRSEQAAQHGCPGLPGLYRIGAGDQGCDLKTTWAVRRLDRQLDGRLLRLPDGTHAPSGSEKQG</sequence>
<reference evidence="3 4" key="1">
    <citation type="submission" date="2024-09" db="EMBL/GenBank/DDBJ databases">
        <title>The Natural Products Discovery Center: Release of the First 8490 Sequenced Strains for Exploring Actinobacteria Biosynthetic Diversity.</title>
        <authorList>
            <person name="Kalkreuter E."/>
            <person name="Kautsar S.A."/>
            <person name="Yang D."/>
            <person name="Bader C.D."/>
            <person name="Teijaro C.N."/>
            <person name="Fluegel L."/>
            <person name="Davis C.M."/>
            <person name="Simpson J.R."/>
            <person name="Lauterbach L."/>
            <person name="Steele A.D."/>
            <person name="Gui C."/>
            <person name="Meng S."/>
            <person name="Li G."/>
            <person name="Viehrig K."/>
            <person name="Ye F."/>
            <person name="Su P."/>
            <person name="Kiefer A.F."/>
            <person name="Nichols A."/>
            <person name="Cepeda A.J."/>
            <person name="Yan W."/>
            <person name="Fan B."/>
            <person name="Jiang Y."/>
            <person name="Adhikari A."/>
            <person name="Zheng C.-J."/>
            <person name="Schuster L."/>
            <person name="Cowan T.M."/>
            <person name="Smanski M.J."/>
            <person name="Chevrette M.G."/>
            <person name="De Carvalho L.P.S."/>
            <person name="Shen B."/>
        </authorList>
    </citation>
    <scope>NUCLEOTIDE SEQUENCE [LARGE SCALE GENOMIC DNA]</scope>
    <source>
        <strain evidence="3 4">NPDC058584</strain>
    </source>
</reference>
<dbReference type="SUPFAM" id="SSF48239">
    <property type="entry name" value="Terpenoid cyclases/Protein prenyltransferases"/>
    <property type="match status" value="1"/>
</dbReference>
<accession>A0ABW6DTV6</accession>
<evidence type="ECO:0000256" key="1">
    <source>
        <dbReference type="SAM" id="MobiDB-lite"/>
    </source>
</evidence>
<evidence type="ECO:0008006" key="5">
    <source>
        <dbReference type="Google" id="ProtNLM"/>
    </source>
</evidence>
<evidence type="ECO:0000256" key="2">
    <source>
        <dbReference type="SAM" id="SignalP"/>
    </source>
</evidence>
<proteinExistence type="predicted"/>
<dbReference type="EMBL" id="JBHXPM010000012">
    <property type="protein sequence ID" value="MFD3957286.1"/>
    <property type="molecule type" value="Genomic_DNA"/>
</dbReference>
<protein>
    <recommendedName>
        <fullName evidence="5">Lipoprotein</fullName>
    </recommendedName>
</protein>
<dbReference type="Proteomes" id="UP001598300">
    <property type="component" value="Unassembled WGS sequence"/>
</dbReference>
<keyword evidence="2" id="KW-0732">Signal</keyword>
<feature type="region of interest" description="Disordered" evidence="1">
    <location>
        <begin position="27"/>
        <end position="48"/>
    </location>
</feature>
<dbReference type="PROSITE" id="PS51257">
    <property type="entry name" value="PROKAR_LIPOPROTEIN"/>
    <property type="match status" value="1"/>
</dbReference>
<name>A0ABW6DTV6_9ACTN</name>
<keyword evidence="4" id="KW-1185">Reference proteome</keyword>
<dbReference type="RefSeq" id="WP_367475658.1">
    <property type="nucleotide sequence ID" value="NZ_JBEPFV010000002.1"/>
</dbReference>
<evidence type="ECO:0000313" key="3">
    <source>
        <dbReference type="EMBL" id="MFD3957286.1"/>
    </source>
</evidence>
<comment type="caution">
    <text evidence="3">The sequence shown here is derived from an EMBL/GenBank/DDBJ whole genome shotgun (WGS) entry which is preliminary data.</text>
</comment>
<feature type="chain" id="PRO_5046794634" description="Lipoprotein" evidence="2">
    <location>
        <begin position="20"/>
        <end position="568"/>
    </location>
</feature>
<feature type="signal peptide" evidence="2">
    <location>
        <begin position="1"/>
        <end position="19"/>
    </location>
</feature>
<gene>
    <name evidence="3" type="ORF">ACFWR3_14575</name>
</gene>